<keyword evidence="5 6" id="KW-0349">Heme</keyword>
<name>G3AF38_SPAPN</name>
<sequence>MLMGLLQLVVETVQSHLVLFQISIVVVLAIYYYVLVPFILSPLRAIPGPYFHRVSYIPWLNGQRNGTWIQKVYDLHQQYGNILILSPTEISVNGHCKFITDIYTKNFPKSKFYENFRNHGFKDNIFASLENNRHLKYKKLIMALYKKSAIFSPLNNTRSILIDASRDLVQAVFKGSVEGSEPDLWNARAELNIHGKGKVDPNWFNKSGWSNNLAIDVYTLFGALAMDVVTRFELGKDSGTSLLQFTQSRKLIAYHCQVSSMGFWTTLAPKFWNWVASKEILKAADEILKFQLNLYKHAELNPDSNGKNLTTLGTLKQNGITGEYAYSFLTDNIFAGHETTATQLTYLFYELSRPVNFPLQQQLRKELAETFGRPSSINDVIDDLETVDSLPYLNAVLDENSRVHTSIPGAEPRVVDRNYIVELSTGKLVEIPIGTTISCLPYAIHRQENVFPDSNRFIPERWLAYPEECEKDYQARIKLQKKYMMPFGKGIRMCLGMNLALIEMKLAIANLYWHYSTKIDPDWCAITKYNTNQASAEIKIGRAPARGGAHHDHHHHHHGGNVPNTDEDKMIMYDAYTSRPLYDECWLRWYRDDYSLT</sequence>
<keyword evidence="3 5" id="KW-0479">Metal-binding</keyword>
<dbReference type="InterPro" id="IPR050121">
    <property type="entry name" value="Cytochrome_P450_monoxygenase"/>
</dbReference>
<dbReference type="Pfam" id="PF00067">
    <property type="entry name" value="p450"/>
    <property type="match status" value="1"/>
</dbReference>
<dbReference type="PRINTS" id="PR00385">
    <property type="entry name" value="P450"/>
</dbReference>
<evidence type="ECO:0000256" key="4">
    <source>
        <dbReference type="ARBA" id="ARBA00023004"/>
    </source>
</evidence>
<dbReference type="HOGENOM" id="CLU_001570_14_2_1"/>
<dbReference type="AlphaFoldDB" id="G3AF38"/>
<dbReference type="Proteomes" id="UP000000709">
    <property type="component" value="Unassembled WGS sequence"/>
</dbReference>
<evidence type="ECO:0000313" key="10">
    <source>
        <dbReference type="Proteomes" id="UP000000709"/>
    </source>
</evidence>
<dbReference type="KEGG" id="spaa:SPAPADRAFT_130872"/>
<dbReference type="GO" id="GO:0004497">
    <property type="term" value="F:monooxygenase activity"/>
    <property type="evidence" value="ECO:0007669"/>
    <property type="project" value="UniProtKB-KW"/>
</dbReference>
<evidence type="ECO:0000256" key="7">
    <source>
        <dbReference type="SAM" id="MobiDB-lite"/>
    </source>
</evidence>
<dbReference type="GO" id="GO:0020037">
    <property type="term" value="F:heme binding"/>
    <property type="evidence" value="ECO:0007669"/>
    <property type="project" value="InterPro"/>
</dbReference>
<dbReference type="EMBL" id="GL996499">
    <property type="protein sequence ID" value="EGW35814.1"/>
    <property type="molecule type" value="Genomic_DNA"/>
</dbReference>
<evidence type="ECO:0000256" key="2">
    <source>
        <dbReference type="ARBA" id="ARBA00010617"/>
    </source>
</evidence>
<dbReference type="STRING" id="619300.G3AF38"/>
<protein>
    <submittedName>
        <fullName evidence="9">Cytochrome P450</fullName>
    </submittedName>
</protein>
<dbReference type="GO" id="GO:0005506">
    <property type="term" value="F:iron ion binding"/>
    <property type="evidence" value="ECO:0007669"/>
    <property type="project" value="InterPro"/>
</dbReference>
<keyword evidence="4 5" id="KW-0408">Iron</keyword>
<dbReference type="OMA" id="ALANLYW"/>
<feature type="region of interest" description="Disordered" evidence="7">
    <location>
        <begin position="545"/>
        <end position="566"/>
    </location>
</feature>
<dbReference type="Gene3D" id="1.10.630.10">
    <property type="entry name" value="Cytochrome P450"/>
    <property type="match status" value="1"/>
</dbReference>
<accession>G3AF38</accession>
<dbReference type="InterPro" id="IPR036396">
    <property type="entry name" value="Cyt_P450_sf"/>
</dbReference>
<dbReference type="eggNOG" id="KOG0157">
    <property type="taxonomic scope" value="Eukaryota"/>
</dbReference>
<dbReference type="GO" id="GO:0016705">
    <property type="term" value="F:oxidoreductase activity, acting on paired donors, with incorporation or reduction of molecular oxygen"/>
    <property type="evidence" value="ECO:0007669"/>
    <property type="project" value="InterPro"/>
</dbReference>
<gene>
    <name evidence="9" type="ORF">SPAPADRAFT_130872</name>
</gene>
<dbReference type="InterPro" id="IPR002403">
    <property type="entry name" value="Cyt_P450_E_grp-IV"/>
</dbReference>
<dbReference type="OrthoDB" id="1470350at2759"/>
<dbReference type="RefSeq" id="XP_007373226.1">
    <property type="nucleotide sequence ID" value="XM_007373164.1"/>
</dbReference>
<keyword evidence="10" id="KW-1185">Reference proteome</keyword>
<comment type="cofactor">
    <cofactor evidence="1 5">
        <name>heme</name>
        <dbReference type="ChEBI" id="CHEBI:30413"/>
    </cofactor>
</comment>
<evidence type="ECO:0000256" key="5">
    <source>
        <dbReference type="PIRSR" id="PIRSR602403-1"/>
    </source>
</evidence>
<dbReference type="PRINTS" id="PR00465">
    <property type="entry name" value="EP450IV"/>
</dbReference>
<dbReference type="InterPro" id="IPR017972">
    <property type="entry name" value="Cyt_P450_CS"/>
</dbReference>
<reference evidence="9 10" key="1">
    <citation type="journal article" date="2011" name="Proc. Natl. Acad. Sci. U.S.A.">
        <title>Comparative genomics of xylose-fermenting fungi for enhanced biofuel production.</title>
        <authorList>
            <person name="Wohlbach D.J."/>
            <person name="Kuo A."/>
            <person name="Sato T.K."/>
            <person name="Potts K.M."/>
            <person name="Salamov A.A."/>
            <person name="LaButti K.M."/>
            <person name="Sun H."/>
            <person name="Clum A."/>
            <person name="Pangilinan J.L."/>
            <person name="Lindquist E.A."/>
            <person name="Lucas S."/>
            <person name="Lapidus A."/>
            <person name="Jin M."/>
            <person name="Gunawan C."/>
            <person name="Balan V."/>
            <person name="Dale B.E."/>
            <person name="Jeffries T.W."/>
            <person name="Zinkel R."/>
            <person name="Barry K.W."/>
            <person name="Grigoriev I.V."/>
            <person name="Gasch A.P."/>
        </authorList>
    </citation>
    <scope>NUCLEOTIDE SEQUENCE [LARGE SCALE GENOMIC DNA]</scope>
    <source>
        <strain evidence="10">NRRL Y-27907 / 11-Y1</strain>
    </source>
</reference>
<dbReference type="PROSITE" id="PS00086">
    <property type="entry name" value="CYTOCHROME_P450"/>
    <property type="match status" value="1"/>
</dbReference>
<evidence type="ECO:0000313" key="9">
    <source>
        <dbReference type="EMBL" id="EGW35814.1"/>
    </source>
</evidence>
<keyword evidence="8" id="KW-1133">Transmembrane helix</keyword>
<dbReference type="SUPFAM" id="SSF48264">
    <property type="entry name" value="Cytochrome P450"/>
    <property type="match status" value="1"/>
</dbReference>
<dbReference type="PANTHER" id="PTHR24305">
    <property type="entry name" value="CYTOCHROME P450"/>
    <property type="match status" value="1"/>
</dbReference>
<feature type="binding site" description="axial binding residue" evidence="5">
    <location>
        <position position="494"/>
    </location>
    <ligand>
        <name>heme</name>
        <dbReference type="ChEBI" id="CHEBI:30413"/>
    </ligand>
    <ligandPart>
        <name>Fe</name>
        <dbReference type="ChEBI" id="CHEBI:18248"/>
    </ligandPart>
</feature>
<comment type="similarity">
    <text evidence="2 6">Belongs to the cytochrome P450 family.</text>
</comment>
<keyword evidence="8" id="KW-0472">Membrane</keyword>
<evidence type="ECO:0000256" key="8">
    <source>
        <dbReference type="SAM" id="Phobius"/>
    </source>
</evidence>
<evidence type="ECO:0000256" key="6">
    <source>
        <dbReference type="RuleBase" id="RU000461"/>
    </source>
</evidence>
<dbReference type="InParanoid" id="G3AF38"/>
<proteinExistence type="inferred from homology"/>
<evidence type="ECO:0000256" key="1">
    <source>
        <dbReference type="ARBA" id="ARBA00001971"/>
    </source>
</evidence>
<dbReference type="InterPro" id="IPR001128">
    <property type="entry name" value="Cyt_P450"/>
</dbReference>
<dbReference type="CDD" id="cd11059">
    <property type="entry name" value="CYP_fungal"/>
    <property type="match status" value="1"/>
</dbReference>
<keyword evidence="6" id="KW-0560">Oxidoreductase</keyword>
<keyword evidence="8" id="KW-0812">Transmembrane</keyword>
<evidence type="ECO:0000256" key="3">
    <source>
        <dbReference type="ARBA" id="ARBA00022723"/>
    </source>
</evidence>
<feature type="transmembrane region" description="Helical" evidence="8">
    <location>
        <begin position="20"/>
        <end position="40"/>
    </location>
</feature>
<organism evidence="10">
    <name type="scientific">Spathaspora passalidarum (strain NRRL Y-27907 / 11-Y1)</name>
    <dbReference type="NCBI Taxonomy" id="619300"/>
    <lineage>
        <taxon>Eukaryota</taxon>
        <taxon>Fungi</taxon>
        <taxon>Dikarya</taxon>
        <taxon>Ascomycota</taxon>
        <taxon>Saccharomycotina</taxon>
        <taxon>Pichiomycetes</taxon>
        <taxon>Debaryomycetaceae</taxon>
        <taxon>Spathaspora</taxon>
    </lineage>
</organism>
<dbReference type="GeneID" id="18869538"/>
<keyword evidence="6" id="KW-0503">Monooxygenase</keyword>
<dbReference type="PANTHER" id="PTHR24305:SF166">
    <property type="entry name" value="CYTOCHROME P450 12A4, MITOCHONDRIAL-RELATED"/>
    <property type="match status" value="1"/>
</dbReference>